<accession>A0A392U9J4</accession>
<organism evidence="1 2">
    <name type="scientific">Trifolium medium</name>
    <dbReference type="NCBI Taxonomy" id="97028"/>
    <lineage>
        <taxon>Eukaryota</taxon>
        <taxon>Viridiplantae</taxon>
        <taxon>Streptophyta</taxon>
        <taxon>Embryophyta</taxon>
        <taxon>Tracheophyta</taxon>
        <taxon>Spermatophyta</taxon>
        <taxon>Magnoliopsida</taxon>
        <taxon>eudicotyledons</taxon>
        <taxon>Gunneridae</taxon>
        <taxon>Pentapetalae</taxon>
        <taxon>rosids</taxon>
        <taxon>fabids</taxon>
        <taxon>Fabales</taxon>
        <taxon>Fabaceae</taxon>
        <taxon>Papilionoideae</taxon>
        <taxon>50 kb inversion clade</taxon>
        <taxon>NPAAA clade</taxon>
        <taxon>Hologalegina</taxon>
        <taxon>IRL clade</taxon>
        <taxon>Trifolieae</taxon>
        <taxon>Trifolium</taxon>
    </lineage>
</organism>
<evidence type="ECO:0000313" key="1">
    <source>
        <dbReference type="EMBL" id="MCI70179.1"/>
    </source>
</evidence>
<dbReference type="AlphaFoldDB" id="A0A392U9J4"/>
<evidence type="ECO:0000313" key="2">
    <source>
        <dbReference type="Proteomes" id="UP000265520"/>
    </source>
</evidence>
<dbReference type="EMBL" id="LXQA010770227">
    <property type="protein sequence ID" value="MCI70179.1"/>
    <property type="molecule type" value="Genomic_DNA"/>
</dbReference>
<protein>
    <submittedName>
        <fullName evidence="1">Cell differentiation RCD1-like protein</fullName>
    </submittedName>
</protein>
<sequence length="42" mass="4663">MTNVGASTQSSTTVHRMADMERLVIELSKPDLRENAICELSK</sequence>
<dbReference type="Proteomes" id="UP000265520">
    <property type="component" value="Unassembled WGS sequence"/>
</dbReference>
<feature type="non-terminal residue" evidence="1">
    <location>
        <position position="42"/>
    </location>
</feature>
<proteinExistence type="predicted"/>
<reference evidence="1 2" key="1">
    <citation type="journal article" date="2018" name="Front. Plant Sci.">
        <title>Red Clover (Trifolium pratense) and Zigzag Clover (T. medium) - A Picture of Genomic Similarities and Differences.</title>
        <authorList>
            <person name="Dluhosova J."/>
            <person name="Istvanek J."/>
            <person name="Nedelnik J."/>
            <person name="Repkova J."/>
        </authorList>
    </citation>
    <scope>NUCLEOTIDE SEQUENCE [LARGE SCALE GENOMIC DNA]</scope>
    <source>
        <strain evidence="2">cv. 10/8</strain>
        <tissue evidence="1">Leaf</tissue>
    </source>
</reference>
<comment type="caution">
    <text evidence="1">The sequence shown here is derived from an EMBL/GenBank/DDBJ whole genome shotgun (WGS) entry which is preliminary data.</text>
</comment>
<name>A0A392U9J4_9FABA</name>
<keyword evidence="2" id="KW-1185">Reference proteome</keyword>